<dbReference type="RefSeq" id="WP_258122477.1">
    <property type="nucleotide sequence ID" value="NZ_CP062229.1"/>
</dbReference>
<keyword evidence="3" id="KW-1185">Reference proteome</keyword>
<protein>
    <recommendedName>
        <fullName evidence="4">Secreted protein</fullName>
    </recommendedName>
</protein>
<feature type="chain" id="PRO_5047154792" description="Secreted protein" evidence="1">
    <location>
        <begin position="23"/>
        <end position="91"/>
    </location>
</feature>
<dbReference type="Proteomes" id="UP001058098">
    <property type="component" value="Chromosome"/>
</dbReference>
<feature type="signal peptide" evidence="1">
    <location>
        <begin position="1"/>
        <end position="22"/>
    </location>
</feature>
<dbReference type="EMBL" id="CP062229">
    <property type="protein sequence ID" value="UVC17593.1"/>
    <property type="molecule type" value="Genomic_DNA"/>
</dbReference>
<sequence>MNIKAICLGAFAFSAVGGPAFAGALDVVDNLRPYYTDSSMTTLKSLPELKVALMATPMAQRMMIMRECQDSAQSKPYAEFCANVNALAGMK</sequence>
<reference evidence="2" key="1">
    <citation type="submission" date="2020-09" db="EMBL/GenBank/DDBJ databases">
        <title>Rhizobia associated with sainfoin plants.</title>
        <authorList>
            <person name="Asharfi S."/>
            <person name="Kuzmanovic N."/>
            <person name="Bunk B."/>
            <person name="Sproeer C."/>
            <person name="Becker M."/>
            <person name="Thuenen T."/>
        </authorList>
    </citation>
    <scope>NUCLEOTIDE SEQUENCE</scope>
    <source>
        <strain evidence="2">OM4</strain>
    </source>
</reference>
<proteinExistence type="predicted"/>
<organism evidence="2 3">
    <name type="scientific">Mesorhizobium onobrychidis</name>
    <dbReference type="NCBI Taxonomy" id="2775404"/>
    <lineage>
        <taxon>Bacteria</taxon>
        <taxon>Pseudomonadati</taxon>
        <taxon>Pseudomonadota</taxon>
        <taxon>Alphaproteobacteria</taxon>
        <taxon>Hyphomicrobiales</taxon>
        <taxon>Phyllobacteriaceae</taxon>
        <taxon>Mesorhizobium</taxon>
    </lineage>
</organism>
<accession>A0ABY5R2R1</accession>
<gene>
    <name evidence="2" type="ORF">IHQ72_11095</name>
</gene>
<evidence type="ECO:0000313" key="2">
    <source>
        <dbReference type="EMBL" id="UVC17593.1"/>
    </source>
</evidence>
<name>A0ABY5R2R1_9HYPH</name>
<keyword evidence="1" id="KW-0732">Signal</keyword>
<evidence type="ECO:0000256" key="1">
    <source>
        <dbReference type="SAM" id="SignalP"/>
    </source>
</evidence>
<evidence type="ECO:0008006" key="4">
    <source>
        <dbReference type="Google" id="ProtNLM"/>
    </source>
</evidence>
<evidence type="ECO:0000313" key="3">
    <source>
        <dbReference type="Proteomes" id="UP001058098"/>
    </source>
</evidence>